<protein>
    <recommendedName>
        <fullName evidence="3">Fungal N-terminal domain-containing protein</fullName>
    </recommendedName>
</protein>
<reference evidence="1" key="1">
    <citation type="submission" date="2022-11" db="EMBL/GenBank/DDBJ databases">
        <title>Genome Resource of Sclerotinia nivalis Strain SnTB1, a Plant Pathogen Isolated from American Ginseng.</title>
        <authorList>
            <person name="Fan S."/>
        </authorList>
    </citation>
    <scope>NUCLEOTIDE SEQUENCE</scope>
    <source>
        <strain evidence="1">SnTB1</strain>
    </source>
</reference>
<gene>
    <name evidence="1" type="ORF">OCU04_011228</name>
</gene>
<sequence>MDPVTILGAASSAIGIASFGLQLVQVLTKYANEASSAAQNLQATLANIRAASDCIEQINFFLKEESDRVVKQRQKATLLSIGGIRKIQQTTDECLKIF</sequence>
<evidence type="ECO:0008006" key="3">
    <source>
        <dbReference type="Google" id="ProtNLM"/>
    </source>
</evidence>
<keyword evidence="2" id="KW-1185">Reference proteome</keyword>
<proteinExistence type="predicted"/>
<evidence type="ECO:0000313" key="2">
    <source>
        <dbReference type="Proteomes" id="UP001152300"/>
    </source>
</evidence>
<evidence type="ECO:0000313" key="1">
    <source>
        <dbReference type="EMBL" id="KAJ8059572.1"/>
    </source>
</evidence>
<comment type="caution">
    <text evidence="1">The sequence shown here is derived from an EMBL/GenBank/DDBJ whole genome shotgun (WGS) entry which is preliminary data.</text>
</comment>
<accession>A0A9X0AB85</accession>
<dbReference type="EMBL" id="JAPEIS010000014">
    <property type="protein sequence ID" value="KAJ8059572.1"/>
    <property type="molecule type" value="Genomic_DNA"/>
</dbReference>
<dbReference type="OrthoDB" id="5431013at2759"/>
<name>A0A9X0AB85_9HELO</name>
<dbReference type="AlphaFoldDB" id="A0A9X0AB85"/>
<dbReference type="Proteomes" id="UP001152300">
    <property type="component" value="Unassembled WGS sequence"/>
</dbReference>
<organism evidence="1 2">
    <name type="scientific">Sclerotinia nivalis</name>
    <dbReference type="NCBI Taxonomy" id="352851"/>
    <lineage>
        <taxon>Eukaryota</taxon>
        <taxon>Fungi</taxon>
        <taxon>Dikarya</taxon>
        <taxon>Ascomycota</taxon>
        <taxon>Pezizomycotina</taxon>
        <taxon>Leotiomycetes</taxon>
        <taxon>Helotiales</taxon>
        <taxon>Sclerotiniaceae</taxon>
        <taxon>Sclerotinia</taxon>
    </lineage>
</organism>